<name>A0ABP0A606_PIPNA</name>
<sequence>MIVCDTWYKFLESTKCMEMVKFIYLFIFFALFVMSNKKLKIQDQKHQYFYSISPPVAEKILSPQSSSLPLCNQRLFLFSEFWQPTQKNSWFLKCKICPN</sequence>
<accession>A0ABP0A606</accession>
<evidence type="ECO:0000256" key="1">
    <source>
        <dbReference type="SAM" id="Phobius"/>
    </source>
</evidence>
<keyword evidence="1" id="KW-0472">Membrane</keyword>
<keyword evidence="1" id="KW-0812">Transmembrane</keyword>
<feature type="transmembrane region" description="Helical" evidence="1">
    <location>
        <begin position="19"/>
        <end position="35"/>
    </location>
</feature>
<gene>
    <name evidence="2" type="ORF">MPIPNATIZW_LOCUS14231</name>
</gene>
<dbReference type="EMBL" id="OY882862">
    <property type="protein sequence ID" value="CAK6445925.1"/>
    <property type="molecule type" value="Genomic_DNA"/>
</dbReference>
<keyword evidence="1" id="KW-1133">Transmembrane helix</keyword>
<reference evidence="2" key="1">
    <citation type="submission" date="2023-12" db="EMBL/GenBank/DDBJ databases">
        <authorList>
            <person name="Brown T."/>
        </authorList>
    </citation>
    <scope>NUCLEOTIDE SEQUENCE</scope>
</reference>
<evidence type="ECO:0000313" key="2">
    <source>
        <dbReference type="EMBL" id="CAK6445925.1"/>
    </source>
</evidence>
<evidence type="ECO:0000313" key="3">
    <source>
        <dbReference type="Proteomes" id="UP001314169"/>
    </source>
</evidence>
<dbReference type="Proteomes" id="UP001314169">
    <property type="component" value="Chromosome 5"/>
</dbReference>
<keyword evidence="3" id="KW-1185">Reference proteome</keyword>
<proteinExistence type="predicted"/>
<protein>
    <submittedName>
        <fullName evidence="2">Uncharacterized protein</fullName>
    </submittedName>
</protein>
<organism evidence="2 3">
    <name type="scientific">Pipistrellus nathusii</name>
    <name type="common">Nathusius' pipistrelle</name>
    <dbReference type="NCBI Taxonomy" id="59473"/>
    <lineage>
        <taxon>Eukaryota</taxon>
        <taxon>Metazoa</taxon>
        <taxon>Chordata</taxon>
        <taxon>Craniata</taxon>
        <taxon>Vertebrata</taxon>
        <taxon>Euteleostomi</taxon>
        <taxon>Mammalia</taxon>
        <taxon>Eutheria</taxon>
        <taxon>Laurasiatheria</taxon>
        <taxon>Chiroptera</taxon>
        <taxon>Yangochiroptera</taxon>
        <taxon>Vespertilionidae</taxon>
        <taxon>Pipistrellus</taxon>
    </lineage>
</organism>